<evidence type="ECO:0000256" key="1">
    <source>
        <dbReference type="ARBA" id="ARBA00009437"/>
    </source>
</evidence>
<dbReference type="PANTHER" id="PTHR30537">
    <property type="entry name" value="HTH-TYPE TRANSCRIPTIONAL REGULATOR"/>
    <property type="match status" value="1"/>
</dbReference>
<dbReference type="FunFam" id="1.10.10.10:FF:000001">
    <property type="entry name" value="LysR family transcriptional regulator"/>
    <property type="match status" value="1"/>
</dbReference>
<keyword evidence="2" id="KW-0805">Transcription regulation</keyword>
<keyword evidence="7" id="KW-1185">Reference proteome</keyword>
<feature type="domain" description="HTH lysR-type" evidence="5">
    <location>
        <begin position="1"/>
        <end position="59"/>
    </location>
</feature>
<comment type="similarity">
    <text evidence="1">Belongs to the LysR transcriptional regulatory family.</text>
</comment>
<dbReference type="InterPro" id="IPR005119">
    <property type="entry name" value="LysR_subst-bd"/>
</dbReference>
<dbReference type="Gene3D" id="3.40.190.290">
    <property type="match status" value="1"/>
</dbReference>
<dbReference type="InterPro" id="IPR058163">
    <property type="entry name" value="LysR-type_TF_proteobact-type"/>
</dbReference>
<organism evidence="6 7">
    <name type="scientific">Thioclava pacifica DSM 10166</name>
    <dbReference type="NCBI Taxonomy" id="1353537"/>
    <lineage>
        <taxon>Bacteria</taxon>
        <taxon>Pseudomonadati</taxon>
        <taxon>Pseudomonadota</taxon>
        <taxon>Alphaproteobacteria</taxon>
        <taxon>Rhodobacterales</taxon>
        <taxon>Paracoccaceae</taxon>
        <taxon>Thioclava</taxon>
    </lineage>
</organism>
<evidence type="ECO:0000259" key="5">
    <source>
        <dbReference type="PROSITE" id="PS50931"/>
    </source>
</evidence>
<keyword evidence="3" id="KW-0238">DNA-binding</keyword>
<accession>A0A074K4T4</accession>
<dbReference type="EMBL" id="AUND01000001">
    <property type="protein sequence ID" value="KEO56567.1"/>
    <property type="molecule type" value="Genomic_DNA"/>
</dbReference>
<gene>
    <name evidence="6" type="ORF">TP2_03300</name>
</gene>
<dbReference type="PROSITE" id="PS50931">
    <property type="entry name" value="HTH_LYSR"/>
    <property type="match status" value="1"/>
</dbReference>
<name>A0A074K4T4_9RHOB</name>
<dbReference type="Proteomes" id="UP000027432">
    <property type="component" value="Unassembled WGS sequence"/>
</dbReference>
<keyword evidence="4" id="KW-0804">Transcription</keyword>
<sequence length="299" mass="32724">MDITDQLRAFVATAQTGSFTAAAERLGISNRLTSKYVAELEDRLGTRLLQRTTRRVGLTPAGERMLAEAPALLDGLDDLLSDVSEQSRGFSGSLRISAPVTFGEVYVAEMLARFAAPHLDLTIDLQLSDAQTDLAAEGIDLAFRIGALSDHSLRARKLCDIGMRVVASSEYLAHHARPERPEDLARHRCIHDTNHGPTRRWRFREGGTVREVPVPAQIMVNSARATCELALAGHGIAYGPDFVMGPEIAAGRLVSIFPPEILHDTALHAVYLDGPKLPRKLRALIEFAREDARKSCDQA</sequence>
<protein>
    <recommendedName>
        <fullName evidence="5">HTH lysR-type domain-containing protein</fullName>
    </recommendedName>
</protein>
<dbReference type="PANTHER" id="PTHR30537:SF5">
    <property type="entry name" value="HTH-TYPE TRANSCRIPTIONAL ACTIVATOR TTDR-RELATED"/>
    <property type="match status" value="1"/>
</dbReference>
<dbReference type="InterPro" id="IPR000847">
    <property type="entry name" value="LysR_HTH_N"/>
</dbReference>
<proteinExistence type="inferred from homology"/>
<evidence type="ECO:0000256" key="3">
    <source>
        <dbReference type="ARBA" id="ARBA00023125"/>
    </source>
</evidence>
<evidence type="ECO:0000313" key="7">
    <source>
        <dbReference type="Proteomes" id="UP000027432"/>
    </source>
</evidence>
<dbReference type="RefSeq" id="WP_038073138.1">
    <property type="nucleotide sequence ID" value="NZ_AUND01000001.1"/>
</dbReference>
<dbReference type="InterPro" id="IPR036388">
    <property type="entry name" value="WH-like_DNA-bd_sf"/>
</dbReference>
<dbReference type="OrthoDB" id="9813056at2"/>
<dbReference type="eggNOG" id="COG0583">
    <property type="taxonomic scope" value="Bacteria"/>
</dbReference>
<dbReference type="CDD" id="cd08422">
    <property type="entry name" value="PBP2_CrgA_like"/>
    <property type="match status" value="1"/>
</dbReference>
<reference evidence="6 7" key="1">
    <citation type="submission" date="2013-07" db="EMBL/GenBank/DDBJ databases">
        <title>Thioclava pacifica DSM 10166 Genome Sequencing.</title>
        <authorList>
            <person name="Lai Q."/>
            <person name="Shao Z."/>
        </authorList>
    </citation>
    <scope>NUCLEOTIDE SEQUENCE [LARGE SCALE GENOMIC DNA]</scope>
    <source>
        <strain evidence="6 7">DSM 10166</strain>
    </source>
</reference>
<evidence type="ECO:0000256" key="4">
    <source>
        <dbReference type="ARBA" id="ARBA00023163"/>
    </source>
</evidence>
<dbReference type="Pfam" id="PF00126">
    <property type="entry name" value="HTH_1"/>
    <property type="match status" value="1"/>
</dbReference>
<dbReference type="SUPFAM" id="SSF46785">
    <property type="entry name" value="Winged helix' DNA-binding domain"/>
    <property type="match status" value="1"/>
</dbReference>
<dbReference type="GO" id="GO:0003700">
    <property type="term" value="F:DNA-binding transcription factor activity"/>
    <property type="evidence" value="ECO:0007669"/>
    <property type="project" value="InterPro"/>
</dbReference>
<comment type="caution">
    <text evidence="6">The sequence shown here is derived from an EMBL/GenBank/DDBJ whole genome shotgun (WGS) entry which is preliminary data.</text>
</comment>
<evidence type="ECO:0000313" key="6">
    <source>
        <dbReference type="EMBL" id="KEO56567.1"/>
    </source>
</evidence>
<evidence type="ECO:0000256" key="2">
    <source>
        <dbReference type="ARBA" id="ARBA00023015"/>
    </source>
</evidence>
<dbReference type="AlphaFoldDB" id="A0A074K4T4"/>
<dbReference type="Pfam" id="PF03466">
    <property type="entry name" value="LysR_substrate"/>
    <property type="match status" value="1"/>
</dbReference>
<dbReference type="STRING" id="1353537.TP2_03300"/>
<dbReference type="SUPFAM" id="SSF53850">
    <property type="entry name" value="Periplasmic binding protein-like II"/>
    <property type="match status" value="1"/>
</dbReference>
<dbReference type="Gene3D" id="1.10.10.10">
    <property type="entry name" value="Winged helix-like DNA-binding domain superfamily/Winged helix DNA-binding domain"/>
    <property type="match status" value="1"/>
</dbReference>
<dbReference type="GO" id="GO:0003677">
    <property type="term" value="F:DNA binding"/>
    <property type="evidence" value="ECO:0007669"/>
    <property type="project" value="UniProtKB-KW"/>
</dbReference>
<dbReference type="InterPro" id="IPR036390">
    <property type="entry name" value="WH_DNA-bd_sf"/>
</dbReference>